<evidence type="ECO:0000256" key="1">
    <source>
        <dbReference type="ARBA" id="ARBA00004945"/>
    </source>
</evidence>
<dbReference type="Proteomes" id="UP000433575">
    <property type="component" value="Unassembled WGS sequence"/>
</dbReference>
<keyword evidence="7" id="KW-0326">Glycosidase</keyword>
<dbReference type="SUPFAM" id="SSF53167">
    <property type="entry name" value="Purine and uridine phosphorylases"/>
    <property type="match status" value="1"/>
</dbReference>
<dbReference type="GO" id="GO:0008930">
    <property type="term" value="F:methylthioadenosine nucleosidase activity"/>
    <property type="evidence" value="ECO:0007669"/>
    <property type="project" value="InterPro"/>
</dbReference>
<dbReference type="PANTHER" id="PTHR46832:SF1">
    <property type="entry name" value="5'-METHYLTHIOADENOSINE_S-ADENOSYLHOMOCYSTEINE NUCLEOSIDASE"/>
    <property type="match status" value="1"/>
</dbReference>
<keyword evidence="3" id="KW-0028">Amino-acid biosynthesis</keyword>
<keyword evidence="10" id="KW-1185">Reference proteome</keyword>
<dbReference type="InterPro" id="IPR010049">
    <property type="entry name" value="MTA_SAH_Nsdase"/>
</dbReference>
<dbReference type="NCBIfam" id="NF004079">
    <property type="entry name" value="PRK05584.1"/>
    <property type="match status" value="1"/>
</dbReference>
<dbReference type="PANTHER" id="PTHR46832">
    <property type="entry name" value="5'-METHYLTHIOADENOSINE/S-ADENOSYLHOMOCYSTEINE NUCLEOSIDASE"/>
    <property type="match status" value="1"/>
</dbReference>
<sequence>MQKREEKGLKRLGIIAAADDEIQPLIDQMQIESVIETAKLKLFVGQWQKQAVIAVRCGVGKVNAALAAQLLINQSLSALLMTGTAGALDSRLKIGDVVILEQCTYHDVDLQGVLMDYHPYMKDPWFTSDPKLTAWAKAAATQADLQGQVWTGRGVTGDQFIDQDQRDSIIERLDPLCVDMESAAVAHVAYVNDVPFLAIRAISDTPFNSGLEVYHAHSESAAKQALILFNAMMRKGKPIE</sequence>
<evidence type="ECO:0000313" key="7">
    <source>
        <dbReference type="EMBL" id="MSA88409.1"/>
    </source>
</evidence>
<comment type="pathway">
    <text evidence="1">Amino-acid biosynthesis; L-methionine biosynthesis via salvage pathway; S-methyl-5-thio-alpha-D-ribose 1-phosphate from S-methyl-5'-thioadenosine (hydrolase route): step 1/2.</text>
</comment>
<dbReference type="Proteomes" id="UP000480929">
    <property type="component" value="Unassembled WGS sequence"/>
</dbReference>
<evidence type="ECO:0000256" key="2">
    <source>
        <dbReference type="ARBA" id="ARBA00011974"/>
    </source>
</evidence>
<dbReference type="EC" id="3.2.2.9" evidence="2"/>
<dbReference type="CDD" id="cd09008">
    <property type="entry name" value="MTAN"/>
    <property type="match status" value="1"/>
</dbReference>
<dbReference type="Gene3D" id="3.40.50.1580">
    <property type="entry name" value="Nucleoside phosphorylase domain"/>
    <property type="match status" value="1"/>
</dbReference>
<dbReference type="Pfam" id="PF01048">
    <property type="entry name" value="PNP_UDP_1"/>
    <property type="match status" value="1"/>
</dbReference>
<accession>A0A6N7S3Q4</accession>
<organism evidence="7 9">
    <name type="scientific">Holdemania massiliensis</name>
    <dbReference type="NCBI Taxonomy" id="1468449"/>
    <lineage>
        <taxon>Bacteria</taxon>
        <taxon>Bacillati</taxon>
        <taxon>Bacillota</taxon>
        <taxon>Erysipelotrichia</taxon>
        <taxon>Erysipelotrichales</taxon>
        <taxon>Erysipelotrichaceae</taxon>
        <taxon>Holdemania</taxon>
    </lineage>
</organism>
<keyword evidence="5" id="KW-0486">Methionine biosynthesis</keyword>
<name>A0A6N7S3Q4_9FIRM</name>
<keyword evidence="4 7" id="KW-0378">Hydrolase</keyword>
<evidence type="ECO:0000256" key="3">
    <source>
        <dbReference type="ARBA" id="ARBA00022605"/>
    </source>
</evidence>
<proteinExistence type="predicted"/>
<evidence type="ECO:0000259" key="6">
    <source>
        <dbReference type="Pfam" id="PF01048"/>
    </source>
</evidence>
<dbReference type="GO" id="GO:0005829">
    <property type="term" value="C:cytosol"/>
    <property type="evidence" value="ECO:0007669"/>
    <property type="project" value="TreeGrafter"/>
</dbReference>
<dbReference type="GO" id="GO:0008782">
    <property type="term" value="F:adenosylhomocysteine nucleosidase activity"/>
    <property type="evidence" value="ECO:0007669"/>
    <property type="project" value="UniProtKB-EC"/>
</dbReference>
<protein>
    <recommendedName>
        <fullName evidence="2">adenosylhomocysteine nucleosidase</fullName>
        <ecNumber evidence="2">3.2.2.9</ecNumber>
    </recommendedName>
</protein>
<dbReference type="OrthoDB" id="9792278at2"/>
<evidence type="ECO:0000313" key="8">
    <source>
        <dbReference type="EMBL" id="MSC32617.1"/>
    </source>
</evidence>
<evidence type="ECO:0000313" key="10">
    <source>
        <dbReference type="Proteomes" id="UP000480929"/>
    </source>
</evidence>
<dbReference type="AlphaFoldDB" id="A0A6N7S3Q4"/>
<dbReference type="GO" id="GO:0019509">
    <property type="term" value="P:L-methionine salvage from methylthioadenosine"/>
    <property type="evidence" value="ECO:0007669"/>
    <property type="project" value="UniProtKB-UniPathway"/>
</dbReference>
<feature type="domain" description="Nucleoside phosphorylase" evidence="6">
    <location>
        <begin position="11"/>
        <end position="230"/>
    </location>
</feature>
<dbReference type="GO" id="GO:0009164">
    <property type="term" value="P:nucleoside catabolic process"/>
    <property type="evidence" value="ECO:0007669"/>
    <property type="project" value="InterPro"/>
</dbReference>
<comment type="caution">
    <text evidence="7">The sequence shown here is derived from an EMBL/GenBank/DDBJ whole genome shotgun (WGS) entry which is preliminary data.</text>
</comment>
<dbReference type="InterPro" id="IPR035994">
    <property type="entry name" value="Nucleoside_phosphorylase_sf"/>
</dbReference>
<dbReference type="NCBIfam" id="TIGR01704">
    <property type="entry name" value="MTA_SAH-Nsdase"/>
    <property type="match status" value="1"/>
</dbReference>
<reference evidence="9 10" key="1">
    <citation type="journal article" date="2019" name="Nat. Med.">
        <title>A library of human gut bacterial isolates paired with longitudinal multiomics data enables mechanistic microbiome research.</title>
        <authorList>
            <person name="Poyet M."/>
            <person name="Groussin M."/>
            <person name="Gibbons S.M."/>
            <person name="Avila-Pacheco J."/>
            <person name="Jiang X."/>
            <person name="Kearney S.M."/>
            <person name="Perrotta A.R."/>
            <person name="Berdy B."/>
            <person name="Zhao S."/>
            <person name="Lieberman T.D."/>
            <person name="Swanson P.K."/>
            <person name="Smith M."/>
            <person name="Roesemann S."/>
            <person name="Alexander J.E."/>
            <person name="Rich S.A."/>
            <person name="Livny J."/>
            <person name="Vlamakis H."/>
            <person name="Clish C."/>
            <person name="Bullock K."/>
            <person name="Deik A."/>
            <person name="Scott J."/>
            <person name="Pierce K.A."/>
            <person name="Xavier R.J."/>
            <person name="Alm E.J."/>
        </authorList>
    </citation>
    <scope>NUCLEOTIDE SEQUENCE [LARGE SCALE GENOMIC DNA]</scope>
    <source>
        <strain evidence="7 9">BIOML-A4</strain>
        <strain evidence="8 10">BIOML-A5</strain>
    </source>
</reference>
<dbReference type="EMBL" id="WKPJ01000003">
    <property type="protein sequence ID" value="MSA88409.1"/>
    <property type="molecule type" value="Genomic_DNA"/>
</dbReference>
<evidence type="ECO:0000256" key="4">
    <source>
        <dbReference type="ARBA" id="ARBA00022801"/>
    </source>
</evidence>
<dbReference type="GO" id="GO:0019284">
    <property type="term" value="P:L-methionine salvage from S-adenosylmethionine"/>
    <property type="evidence" value="ECO:0007669"/>
    <property type="project" value="TreeGrafter"/>
</dbReference>
<dbReference type="UniPathway" id="UPA00904">
    <property type="reaction ID" value="UER00871"/>
</dbReference>
<dbReference type="EMBL" id="WKPI01000006">
    <property type="protein sequence ID" value="MSC32617.1"/>
    <property type="molecule type" value="Genomic_DNA"/>
</dbReference>
<evidence type="ECO:0000313" key="9">
    <source>
        <dbReference type="Proteomes" id="UP000433575"/>
    </source>
</evidence>
<dbReference type="InterPro" id="IPR000845">
    <property type="entry name" value="Nucleoside_phosphorylase_d"/>
</dbReference>
<gene>
    <name evidence="8" type="ORF">GKD88_05735</name>
    <name evidence="7" type="ORF">GKE08_03625</name>
</gene>
<evidence type="ECO:0000256" key="5">
    <source>
        <dbReference type="ARBA" id="ARBA00023167"/>
    </source>
</evidence>